<keyword evidence="1" id="KW-1133">Transmembrane helix</keyword>
<dbReference type="STRING" id="1552123.EP57_09505"/>
<dbReference type="GeneID" id="58717608"/>
<dbReference type="OrthoDB" id="2365428at2"/>
<dbReference type="RefSeq" id="WP_036086026.1">
    <property type="nucleotide sequence ID" value="NZ_CBCSHQ010000004.1"/>
</dbReference>
<keyword evidence="3" id="KW-1185">Reference proteome</keyword>
<name>A0A099W9H2_9LIST</name>
<dbReference type="eggNOG" id="ENOG5033XWA">
    <property type="taxonomic scope" value="Bacteria"/>
</dbReference>
<dbReference type="AlphaFoldDB" id="A0A099W9H2"/>
<evidence type="ECO:0000313" key="3">
    <source>
        <dbReference type="Proteomes" id="UP000029844"/>
    </source>
</evidence>
<comment type="caution">
    <text evidence="2">The sequence shown here is derived from an EMBL/GenBank/DDBJ whole genome shotgun (WGS) entry which is preliminary data.</text>
</comment>
<feature type="transmembrane region" description="Helical" evidence="1">
    <location>
        <begin position="6"/>
        <end position="24"/>
    </location>
</feature>
<evidence type="ECO:0000313" key="2">
    <source>
        <dbReference type="EMBL" id="KGL40780.1"/>
    </source>
</evidence>
<evidence type="ECO:0000256" key="1">
    <source>
        <dbReference type="SAM" id="Phobius"/>
    </source>
</evidence>
<proteinExistence type="predicted"/>
<accession>A0A099W9H2</accession>
<gene>
    <name evidence="2" type="ORF">EP57_09505</name>
</gene>
<protein>
    <recommendedName>
        <fullName evidence="4">DUF4944 domain-containing protein</fullName>
    </recommendedName>
</protein>
<reference evidence="2 3" key="1">
    <citation type="submission" date="2014-05" db="EMBL/GenBank/DDBJ databases">
        <title>Novel Listeriaceae from food processing environments.</title>
        <authorList>
            <person name="den Bakker H.C."/>
        </authorList>
    </citation>
    <scope>NUCLEOTIDE SEQUENCE [LARGE SCALE GENOMIC DNA]</scope>
    <source>
        <strain evidence="2 3">FSL A5-0281</strain>
    </source>
</reference>
<sequence length="148" mass="17212">MKKKYYIFIFCTILIIGWVIFSLNQPAIIVGKSRDWKVVYEPRKGDVADSEEYPWSGKVIWRHLIGEPEIVSVDLLIEGKYINDLDADATKKGNGNFDGKVLDDPETFYNGPDKTIQGMRIIWKKDGTKHTDEIIFERKKRLFVKPLF</sequence>
<dbReference type="Proteomes" id="UP000029844">
    <property type="component" value="Unassembled WGS sequence"/>
</dbReference>
<dbReference type="EMBL" id="JNFA01000023">
    <property type="protein sequence ID" value="KGL40780.1"/>
    <property type="molecule type" value="Genomic_DNA"/>
</dbReference>
<keyword evidence="1" id="KW-0812">Transmembrane</keyword>
<keyword evidence="1" id="KW-0472">Membrane</keyword>
<evidence type="ECO:0008006" key="4">
    <source>
        <dbReference type="Google" id="ProtNLM"/>
    </source>
</evidence>
<organism evidence="2 3">
    <name type="scientific">Listeria booriae</name>
    <dbReference type="NCBI Taxonomy" id="1552123"/>
    <lineage>
        <taxon>Bacteria</taxon>
        <taxon>Bacillati</taxon>
        <taxon>Bacillota</taxon>
        <taxon>Bacilli</taxon>
        <taxon>Bacillales</taxon>
        <taxon>Listeriaceae</taxon>
        <taxon>Listeria</taxon>
    </lineage>
</organism>